<dbReference type="Proteomes" id="UP001501468">
    <property type="component" value="Unassembled WGS sequence"/>
</dbReference>
<keyword evidence="3" id="KW-0456">Lyase</keyword>
<dbReference type="InterPro" id="IPR001926">
    <property type="entry name" value="TrpB-like_PALP"/>
</dbReference>
<evidence type="ECO:0000313" key="6">
    <source>
        <dbReference type="Proteomes" id="UP001501468"/>
    </source>
</evidence>
<sequence length="318" mass="32432">MGAVIERADVLEARDRISGHVRSTPVIDAGDELGPGRVLLKLELLQHTGSFKARGAFNRLLHARELGTLDPSLGIVVASGGNAGLANAYAAAQLGVPATVFVPETAPAVKVARLEGYGARVVLAGTEYATAYEAALREVAATGALHCHAYDQPDIAAGAGTLALEVVDQVAREVARPVDTLVVAVGGGGLLAGVTAALEGSAGVLGVEPSTAATLHAALEAGAPVDVPVSGVAADSLGARRIGQIAFDVVGRHPVTSLLVTDDEIVAARRLLWQRWRVVVEHGAAAALAALTSGRYRPEPDETVVVVLCGANTDPSDL</sequence>
<dbReference type="PANTHER" id="PTHR48078">
    <property type="entry name" value="THREONINE DEHYDRATASE, MITOCHONDRIAL-RELATED"/>
    <property type="match status" value="1"/>
</dbReference>
<reference evidence="6" key="1">
    <citation type="journal article" date="2019" name="Int. J. Syst. Evol. Microbiol.">
        <title>The Global Catalogue of Microorganisms (GCM) 10K type strain sequencing project: providing services to taxonomists for standard genome sequencing and annotation.</title>
        <authorList>
            <consortium name="The Broad Institute Genomics Platform"/>
            <consortium name="The Broad Institute Genome Sequencing Center for Infectious Disease"/>
            <person name="Wu L."/>
            <person name="Ma J."/>
        </authorList>
    </citation>
    <scope>NUCLEOTIDE SEQUENCE [LARGE SCALE GENOMIC DNA]</scope>
    <source>
        <strain evidence="6">JCM 17125</strain>
    </source>
</reference>
<dbReference type="Gene3D" id="3.40.50.1100">
    <property type="match status" value="2"/>
</dbReference>
<name>A0ABP7DVV4_9MICO</name>
<comment type="caution">
    <text evidence="5">The sequence shown here is derived from an EMBL/GenBank/DDBJ whole genome shotgun (WGS) entry which is preliminary data.</text>
</comment>
<dbReference type="Pfam" id="PF00291">
    <property type="entry name" value="PALP"/>
    <property type="match status" value="1"/>
</dbReference>
<gene>
    <name evidence="5" type="ORF">GCM10022399_28960</name>
</gene>
<proteinExistence type="predicted"/>
<keyword evidence="6" id="KW-1185">Reference proteome</keyword>
<accession>A0ABP7DVV4</accession>
<dbReference type="EMBL" id="BAABDC010000004">
    <property type="protein sequence ID" value="GAA3710302.1"/>
    <property type="molecule type" value="Genomic_DNA"/>
</dbReference>
<evidence type="ECO:0000256" key="3">
    <source>
        <dbReference type="ARBA" id="ARBA00023239"/>
    </source>
</evidence>
<dbReference type="PANTHER" id="PTHR48078:SF6">
    <property type="entry name" value="L-THREONINE DEHYDRATASE CATABOLIC TDCB"/>
    <property type="match status" value="1"/>
</dbReference>
<dbReference type="NCBIfam" id="NF006094">
    <property type="entry name" value="PRK08246.1"/>
    <property type="match status" value="1"/>
</dbReference>
<dbReference type="InterPro" id="IPR000634">
    <property type="entry name" value="Ser/Thr_deHydtase_PyrdxlP-BS"/>
</dbReference>
<dbReference type="PROSITE" id="PS00165">
    <property type="entry name" value="DEHYDRATASE_SER_THR"/>
    <property type="match status" value="1"/>
</dbReference>
<evidence type="ECO:0000313" key="5">
    <source>
        <dbReference type="EMBL" id="GAA3710302.1"/>
    </source>
</evidence>
<evidence type="ECO:0000256" key="2">
    <source>
        <dbReference type="ARBA" id="ARBA00022898"/>
    </source>
</evidence>
<protein>
    <submittedName>
        <fullName evidence="5">Threonine/serine dehydratase</fullName>
    </submittedName>
</protein>
<dbReference type="InterPro" id="IPR036052">
    <property type="entry name" value="TrpB-like_PALP_sf"/>
</dbReference>
<feature type="domain" description="Tryptophan synthase beta chain-like PALP" evidence="4">
    <location>
        <begin position="17"/>
        <end position="310"/>
    </location>
</feature>
<comment type="cofactor">
    <cofactor evidence="1">
        <name>pyridoxal 5'-phosphate</name>
        <dbReference type="ChEBI" id="CHEBI:597326"/>
    </cofactor>
</comment>
<evidence type="ECO:0000259" key="4">
    <source>
        <dbReference type="Pfam" id="PF00291"/>
    </source>
</evidence>
<keyword evidence="2" id="KW-0663">Pyridoxal phosphate</keyword>
<evidence type="ECO:0000256" key="1">
    <source>
        <dbReference type="ARBA" id="ARBA00001933"/>
    </source>
</evidence>
<dbReference type="InterPro" id="IPR050147">
    <property type="entry name" value="Ser/Thr_Dehydratase"/>
</dbReference>
<dbReference type="SUPFAM" id="SSF53686">
    <property type="entry name" value="Tryptophan synthase beta subunit-like PLP-dependent enzymes"/>
    <property type="match status" value="1"/>
</dbReference>
<organism evidence="5 6">
    <name type="scientific">Terrabacter ginsenosidimutans</name>
    <dbReference type="NCBI Taxonomy" id="490575"/>
    <lineage>
        <taxon>Bacteria</taxon>
        <taxon>Bacillati</taxon>
        <taxon>Actinomycetota</taxon>
        <taxon>Actinomycetes</taxon>
        <taxon>Micrococcales</taxon>
        <taxon>Intrasporangiaceae</taxon>
        <taxon>Terrabacter</taxon>
    </lineage>
</organism>